<organism evidence="2 3">
    <name type="scientific">Agitococcus lubricus</name>
    <dbReference type="NCBI Taxonomy" id="1077255"/>
    <lineage>
        <taxon>Bacteria</taxon>
        <taxon>Pseudomonadati</taxon>
        <taxon>Pseudomonadota</taxon>
        <taxon>Gammaproteobacteria</taxon>
        <taxon>Moraxellales</taxon>
        <taxon>Moraxellaceae</taxon>
        <taxon>Agitococcus</taxon>
    </lineage>
</organism>
<dbReference type="AlphaFoldDB" id="A0A2T5IUX5"/>
<evidence type="ECO:0000256" key="1">
    <source>
        <dbReference type="SAM" id="Coils"/>
    </source>
</evidence>
<accession>A0A2T5IUX5</accession>
<evidence type="ECO:0008006" key="4">
    <source>
        <dbReference type="Google" id="ProtNLM"/>
    </source>
</evidence>
<keyword evidence="1" id="KW-0175">Coiled coil</keyword>
<gene>
    <name evidence="2" type="ORF">C8N29_11725</name>
</gene>
<comment type="caution">
    <text evidence="2">The sequence shown here is derived from an EMBL/GenBank/DDBJ whole genome shotgun (WGS) entry which is preliminary data.</text>
</comment>
<name>A0A2T5IUX5_9GAMM</name>
<evidence type="ECO:0000313" key="2">
    <source>
        <dbReference type="EMBL" id="PTQ87701.1"/>
    </source>
</evidence>
<keyword evidence="3" id="KW-1185">Reference proteome</keyword>
<protein>
    <recommendedName>
        <fullName evidence="4">GTPase</fullName>
    </recommendedName>
</protein>
<dbReference type="OrthoDB" id="5724405at2"/>
<proteinExistence type="predicted"/>
<evidence type="ECO:0000313" key="3">
    <source>
        <dbReference type="Proteomes" id="UP000244223"/>
    </source>
</evidence>
<reference evidence="2 3" key="1">
    <citation type="submission" date="2018-04" db="EMBL/GenBank/DDBJ databases">
        <title>Genomic Encyclopedia of Archaeal and Bacterial Type Strains, Phase II (KMG-II): from individual species to whole genera.</title>
        <authorList>
            <person name="Goeker M."/>
        </authorList>
    </citation>
    <scope>NUCLEOTIDE SEQUENCE [LARGE SCALE GENOMIC DNA]</scope>
    <source>
        <strain evidence="2 3">DSM 5822</strain>
    </source>
</reference>
<dbReference type="Proteomes" id="UP000244223">
    <property type="component" value="Unassembled WGS sequence"/>
</dbReference>
<dbReference type="RefSeq" id="WP_107866698.1">
    <property type="nucleotide sequence ID" value="NZ_QAON01000017.1"/>
</dbReference>
<dbReference type="EMBL" id="QAON01000017">
    <property type="protein sequence ID" value="PTQ87701.1"/>
    <property type="molecule type" value="Genomic_DNA"/>
</dbReference>
<feature type="coiled-coil region" evidence="1">
    <location>
        <begin position="47"/>
        <end position="74"/>
    </location>
</feature>
<sequence>MTTPITSLIGQSLPEKSLNQLSLVGHSKAEMQGWVDSLPIMNVGETAKRLYQTLQELTRLKTTEENRYELLEVLRPSVQLILQALAKHYLNQSILLPDRANRVASLAQALRSYLATGYKIVAFDCVEKLQTKLSIIGIGRRQQQQLAAQSFQRAISELGGLLLEIHLLYLPSPVGLWLDLHTLYRAAVAYGVAQTKIPDVHAPFSQSLTVTESYLRCLILAASHTNKLRQTEIKQIYDASELWTNHLKIKTKFSVSDLLLIDTDNDFPPSYVSKSVDVPHPLYIDAQKLVQHLQTIQSTPPAQLTKGEVLASSLYQHLITIWSAPTERTFARRSYEGQLFLCLGLTATHYHLADELDFESVINIRQTFTEEEANLFLRNGLSEEGGQPDIWHFSLSSVDSIESEIVANNRKKQGTPDLYPPTAVSIVNISPGGYCIRWQGEPPISLRTGEILALREPDDSSWNIGVIRWVKQLPTEGAEAGIEILSARAKPCGARVIKKTGDSTEYMRTLLLPEMKSLHRPATLITPNVSFRSGYRVLIRLGNEEVKVQLTTEMLTTQSFSQFEFALLQSQDKPQSIVAGKPTATALKADNKDDFDSLWINL</sequence>